<feature type="region of interest" description="Disordered" evidence="1">
    <location>
        <begin position="33"/>
        <end position="59"/>
    </location>
</feature>
<feature type="transmembrane region" description="Helical" evidence="2">
    <location>
        <begin position="84"/>
        <end position="105"/>
    </location>
</feature>
<name>A0A0X2NPG9_9CORY</name>
<evidence type="ECO:0000313" key="5">
    <source>
        <dbReference type="Proteomes" id="UP000182498"/>
    </source>
</evidence>
<feature type="chain" id="PRO_5007036635" description="Secreted protein" evidence="3">
    <location>
        <begin position="25"/>
        <end position="111"/>
    </location>
</feature>
<evidence type="ECO:0000256" key="3">
    <source>
        <dbReference type="SAM" id="SignalP"/>
    </source>
</evidence>
<accession>A0A0X2NPG9</accession>
<keyword evidence="2" id="KW-1133">Transmembrane helix</keyword>
<proteinExistence type="predicted"/>
<dbReference type="RefSeq" id="WP_073884750.1">
    <property type="nucleotide sequence ID" value="NZ_DAMCEZ010000003.1"/>
</dbReference>
<feature type="signal peptide" evidence="3">
    <location>
        <begin position="1"/>
        <end position="24"/>
    </location>
</feature>
<dbReference type="AlphaFoldDB" id="A0A0X2NPG9"/>
<evidence type="ECO:0000256" key="1">
    <source>
        <dbReference type="SAM" id="MobiDB-lite"/>
    </source>
</evidence>
<gene>
    <name evidence="4" type="ORF">CVAR292_02727</name>
</gene>
<organism evidence="4 5">
    <name type="scientific">Corynebacterium variabile</name>
    <dbReference type="NCBI Taxonomy" id="1727"/>
    <lineage>
        <taxon>Bacteria</taxon>
        <taxon>Bacillati</taxon>
        <taxon>Actinomycetota</taxon>
        <taxon>Actinomycetes</taxon>
        <taxon>Mycobacteriales</taxon>
        <taxon>Corynebacteriaceae</taxon>
        <taxon>Corynebacterium</taxon>
    </lineage>
</organism>
<reference evidence="5" key="1">
    <citation type="submission" date="2015-11" db="EMBL/GenBank/DDBJ databases">
        <authorList>
            <person name="Dugat-Bony E."/>
        </authorList>
    </citation>
    <scope>NUCLEOTIDE SEQUENCE [LARGE SCALE GENOMIC DNA]</scope>
    <source>
        <strain evidence="5">Mu292</strain>
    </source>
</reference>
<dbReference type="Proteomes" id="UP000182498">
    <property type="component" value="Unassembled WGS sequence"/>
</dbReference>
<keyword evidence="2" id="KW-0472">Membrane</keyword>
<keyword evidence="2" id="KW-0812">Transmembrane</keyword>
<keyword evidence="3" id="KW-0732">Signal</keyword>
<evidence type="ECO:0000313" key="4">
    <source>
        <dbReference type="EMBL" id="CUU67365.1"/>
    </source>
</evidence>
<sequence length="111" mass="10944">MTGLRRRSLALTLAAATAFGGAVAAPAVAETTSSTADSSLPGSSTGDLPASSADVGGSVQGSLDDNCGGVDTDNLDFGEVVKCGVAVVGGGTVLFSVLALLRSVFYEITRF</sequence>
<protein>
    <recommendedName>
        <fullName evidence="6">Secreted protein</fullName>
    </recommendedName>
</protein>
<feature type="compositionally biased region" description="Polar residues" evidence="1">
    <location>
        <begin position="37"/>
        <end position="46"/>
    </location>
</feature>
<evidence type="ECO:0008006" key="6">
    <source>
        <dbReference type="Google" id="ProtNLM"/>
    </source>
</evidence>
<evidence type="ECO:0000256" key="2">
    <source>
        <dbReference type="SAM" id="Phobius"/>
    </source>
</evidence>
<keyword evidence="5" id="KW-1185">Reference proteome</keyword>
<dbReference type="EMBL" id="FAUH01000022">
    <property type="protein sequence ID" value="CUU67365.1"/>
    <property type="molecule type" value="Genomic_DNA"/>
</dbReference>